<evidence type="ECO:0000313" key="2">
    <source>
        <dbReference type="Proteomes" id="UP000295345"/>
    </source>
</evidence>
<organism evidence="1 2">
    <name type="scientific">Streptomyces hainanensis</name>
    <dbReference type="NCBI Taxonomy" id="402648"/>
    <lineage>
        <taxon>Bacteria</taxon>
        <taxon>Bacillati</taxon>
        <taxon>Actinomycetota</taxon>
        <taxon>Actinomycetes</taxon>
        <taxon>Kitasatosporales</taxon>
        <taxon>Streptomycetaceae</taxon>
        <taxon>Streptomyces</taxon>
    </lineage>
</organism>
<evidence type="ECO:0000313" key="1">
    <source>
        <dbReference type="EMBL" id="TDC78372.1"/>
    </source>
</evidence>
<protein>
    <submittedName>
        <fullName evidence="1">Uncharacterized protein</fullName>
    </submittedName>
</protein>
<accession>A0A4R4TSI0</accession>
<dbReference type="RefSeq" id="WP_132816684.1">
    <property type="nucleotide sequence ID" value="NZ_SMKI01000034.1"/>
</dbReference>
<comment type="caution">
    <text evidence="1">The sequence shown here is derived from an EMBL/GenBank/DDBJ whole genome shotgun (WGS) entry which is preliminary data.</text>
</comment>
<name>A0A4R4TSI0_9ACTN</name>
<sequence>MTANLTLHGSVRAFGKAQLLWKATGKGGLRKLPGAGVLTDGFLIGTVYLSMDESTQHKAYAWASVDGVSFGCQCETVTKDIGIARTSFTAPVCAGQQVDIGAQATQGCAAWEAQFTWVPLGTGAAPKPEPG</sequence>
<dbReference type="Proteomes" id="UP000295345">
    <property type="component" value="Unassembled WGS sequence"/>
</dbReference>
<proteinExistence type="predicted"/>
<reference evidence="1 2" key="1">
    <citation type="submission" date="2019-03" db="EMBL/GenBank/DDBJ databases">
        <title>Draft genome sequences of novel Actinobacteria.</title>
        <authorList>
            <person name="Sahin N."/>
            <person name="Ay H."/>
            <person name="Saygin H."/>
        </authorList>
    </citation>
    <scope>NUCLEOTIDE SEQUENCE [LARGE SCALE GENOMIC DNA]</scope>
    <source>
        <strain evidence="1 2">DSM 41900</strain>
    </source>
</reference>
<dbReference type="EMBL" id="SMKI01000034">
    <property type="protein sequence ID" value="TDC78372.1"/>
    <property type="molecule type" value="Genomic_DNA"/>
</dbReference>
<dbReference type="AlphaFoldDB" id="A0A4R4TSI0"/>
<gene>
    <name evidence="1" type="ORF">E1283_05230</name>
</gene>
<keyword evidence="2" id="KW-1185">Reference proteome</keyword>